<dbReference type="GO" id="GO:0003964">
    <property type="term" value="F:RNA-directed DNA polymerase activity"/>
    <property type="evidence" value="ECO:0007669"/>
    <property type="project" value="UniProtKB-EC"/>
</dbReference>
<dbReference type="SUPFAM" id="SSF53098">
    <property type="entry name" value="Ribonuclease H-like"/>
    <property type="match status" value="1"/>
</dbReference>
<dbReference type="EC" id="2.7.7.49" evidence="1"/>
<dbReference type="InterPro" id="IPR043502">
    <property type="entry name" value="DNA/RNA_pol_sf"/>
</dbReference>
<sequence length="736" mass="82403">MACNNAHTLPINGALATESTDKYDAAYAFLSTSGRRTSHSIVVGTQHRLARNRNNWTSRPVHALTVTATQAKGSQGTFQRPVMARYNTAVQQLLGVTTAHGTQATNRTVATVRTRLLSHSDAAPRHSEDRDHNTLRPFRVPQDALRPAQRGPEFPTVHRHRHQRHLGLLYPGRRHLAGQRVRKGAPCYLEESAAAPQSAWHPGEQGQVHSGRPLLPFLGHTIDANGIRPLPDKVQAVKSFPEPKTGRELRRFLGMVNFCRHFLPHIATTLVSLDAIASAAASTKITLTHDQLQAFNAAKDALANVTMLHHPHPTVEYALMVDASYHAIGAVLQQPAKNSWRSLAFFSKRLTATQKRYSAFGRELLAAYLAAKYLRYAVEGRRFVIYTDHNLLAHASLRPPNNLNDREMRHLNFGWRGGSNVVADALSQSVSALLPATLHHPVAVDVASAQSVDPELHKIVQTTSLKLHPQKIPNSPVPLWVDRSRPTTSDIGTSEKPILLARNERRRAGMVPHMHAVCQEERPDEELPCANAGHDCGIPPAESRCGHPGTPGKDFIWESVRAGPDGLLHQVDGGIPPHQHGSWYRGQGRSFEASVVMEMRRLFCIRKTRYSPYHPQGNRQAERFNCTLLDMLSIMVDGNPHHVYESTGVTPAIAMFGRELRLPLDVQIENPPEQEAHGLPEYIWKNRERIDRVHELVRDHLKTQQRLQKCLHDRHANETHIRQNDRVWLAVPRRFG</sequence>
<dbReference type="SUPFAM" id="SSF56672">
    <property type="entry name" value="DNA/RNA polymerases"/>
    <property type="match status" value="1"/>
</dbReference>
<dbReference type="InterPro" id="IPR036397">
    <property type="entry name" value="RNaseH_sf"/>
</dbReference>
<dbReference type="Gene3D" id="3.30.420.10">
    <property type="entry name" value="Ribonuclease H-like superfamily/Ribonuclease H"/>
    <property type="match status" value="1"/>
</dbReference>
<feature type="compositionally biased region" description="Basic and acidic residues" evidence="3">
    <location>
        <begin position="122"/>
        <end position="134"/>
    </location>
</feature>
<feature type="region of interest" description="Disordered" evidence="3">
    <location>
        <begin position="118"/>
        <end position="162"/>
    </location>
</feature>
<dbReference type="GO" id="GO:0042575">
    <property type="term" value="C:DNA polymerase complex"/>
    <property type="evidence" value="ECO:0007669"/>
    <property type="project" value="UniProtKB-ARBA"/>
</dbReference>
<feature type="domain" description="Reverse transcriptase/retrotransposon-derived protein RNase H-like" evidence="4">
    <location>
        <begin position="288"/>
        <end position="385"/>
    </location>
</feature>
<keyword evidence="6" id="KW-1185">Reference proteome</keyword>
<comment type="caution">
    <text evidence="5">The sequence shown here is derived from an EMBL/GenBank/DDBJ whole genome shotgun (WGS) entry which is preliminary data.</text>
</comment>
<evidence type="ECO:0000256" key="2">
    <source>
        <dbReference type="ARBA" id="ARBA00023268"/>
    </source>
</evidence>
<dbReference type="CDD" id="cd09274">
    <property type="entry name" value="RNase_HI_RT_Ty3"/>
    <property type="match status" value="1"/>
</dbReference>
<dbReference type="PANTHER" id="PTHR37984:SF5">
    <property type="entry name" value="PROTEIN NYNRIN-LIKE"/>
    <property type="match status" value="1"/>
</dbReference>
<dbReference type="InterPro" id="IPR012337">
    <property type="entry name" value="RNaseH-like_sf"/>
</dbReference>
<reference evidence="5 6" key="1">
    <citation type="submission" date="2015-01" db="EMBL/GenBank/DDBJ databases">
        <title>Evolution of Trichinella species and genotypes.</title>
        <authorList>
            <person name="Korhonen P.K."/>
            <person name="Edoardo P."/>
            <person name="Giuseppe L.R."/>
            <person name="Gasser R.B."/>
        </authorList>
    </citation>
    <scope>NUCLEOTIDE SEQUENCE [LARGE SCALE GENOMIC DNA]</scope>
    <source>
        <strain evidence="5">ISS417</strain>
    </source>
</reference>
<protein>
    <recommendedName>
        <fullName evidence="1">RNA-directed DNA polymerase</fullName>
        <ecNumber evidence="1">2.7.7.49</ecNumber>
    </recommendedName>
</protein>
<dbReference type="EMBL" id="JYDJ01000652">
    <property type="protein sequence ID" value="KRX34013.1"/>
    <property type="molecule type" value="Genomic_DNA"/>
</dbReference>
<evidence type="ECO:0000259" key="4">
    <source>
        <dbReference type="Pfam" id="PF17919"/>
    </source>
</evidence>
<accession>A0A0V0T4Q4</accession>
<dbReference type="Proteomes" id="UP000055048">
    <property type="component" value="Unassembled WGS sequence"/>
</dbReference>
<name>A0A0V0T4Q4_9BILA</name>
<keyword evidence="2" id="KW-0511">Multifunctional enzyme</keyword>
<evidence type="ECO:0000256" key="1">
    <source>
        <dbReference type="ARBA" id="ARBA00012493"/>
    </source>
</evidence>
<organism evidence="5 6">
    <name type="scientific">Trichinella murrelli</name>
    <dbReference type="NCBI Taxonomy" id="144512"/>
    <lineage>
        <taxon>Eukaryota</taxon>
        <taxon>Metazoa</taxon>
        <taxon>Ecdysozoa</taxon>
        <taxon>Nematoda</taxon>
        <taxon>Enoplea</taxon>
        <taxon>Dorylaimia</taxon>
        <taxon>Trichinellida</taxon>
        <taxon>Trichinellidae</taxon>
        <taxon>Trichinella</taxon>
    </lineage>
</organism>
<evidence type="ECO:0000313" key="5">
    <source>
        <dbReference type="EMBL" id="KRX34013.1"/>
    </source>
</evidence>
<dbReference type="OrthoDB" id="5832112at2759"/>
<dbReference type="STRING" id="144512.A0A0V0T4Q4"/>
<gene>
    <name evidence="5" type="primary">TY3B-G</name>
    <name evidence="5" type="ORF">T05_1183</name>
</gene>
<evidence type="ECO:0000313" key="6">
    <source>
        <dbReference type="Proteomes" id="UP000055048"/>
    </source>
</evidence>
<dbReference type="FunFam" id="3.30.70.270:FF:000020">
    <property type="entry name" value="Transposon Tf2-6 polyprotein-like Protein"/>
    <property type="match status" value="1"/>
</dbReference>
<dbReference type="InterPro" id="IPR050951">
    <property type="entry name" value="Retrovirus_Pol_polyprotein"/>
</dbReference>
<dbReference type="AlphaFoldDB" id="A0A0V0T4Q4"/>
<dbReference type="Gene3D" id="3.30.70.270">
    <property type="match status" value="1"/>
</dbReference>
<dbReference type="InterPro" id="IPR043128">
    <property type="entry name" value="Rev_trsase/Diguanyl_cyclase"/>
</dbReference>
<proteinExistence type="predicted"/>
<dbReference type="Gene3D" id="3.10.20.370">
    <property type="match status" value="1"/>
</dbReference>
<dbReference type="InterPro" id="IPR041577">
    <property type="entry name" value="RT_RNaseH_2"/>
</dbReference>
<dbReference type="PANTHER" id="PTHR37984">
    <property type="entry name" value="PROTEIN CBG26694"/>
    <property type="match status" value="1"/>
</dbReference>
<evidence type="ECO:0000256" key="3">
    <source>
        <dbReference type="SAM" id="MobiDB-lite"/>
    </source>
</evidence>
<dbReference type="GO" id="GO:0003676">
    <property type="term" value="F:nucleic acid binding"/>
    <property type="evidence" value="ECO:0007669"/>
    <property type="project" value="InterPro"/>
</dbReference>
<dbReference type="Pfam" id="PF17919">
    <property type="entry name" value="RT_RNaseH_2"/>
    <property type="match status" value="1"/>
</dbReference>